<dbReference type="OrthoDB" id="9802699at2"/>
<organism evidence="3">
    <name type="scientific">Aureimonas frigidaquae</name>
    <dbReference type="NCBI Taxonomy" id="424757"/>
    <lineage>
        <taxon>Bacteria</taxon>
        <taxon>Pseudomonadati</taxon>
        <taxon>Pseudomonadota</taxon>
        <taxon>Alphaproteobacteria</taxon>
        <taxon>Hyphomicrobiales</taxon>
        <taxon>Aurantimonadaceae</taxon>
        <taxon>Aureimonas</taxon>
    </lineage>
</organism>
<accession>A0A0P0Z0G5</accession>
<dbReference type="SFLD" id="SFLDG00180">
    <property type="entry name" value="muconate_cycloisomerase"/>
    <property type="match status" value="1"/>
</dbReference>
<sequence>MIIRRMVLRRLDLPLTRPYRLAYRTFETFEPFMVEIEDEDGRRSVSDAHVSPGSSAETRDGAWRFLQQRASAAIGRPVREAKAEILDHFKTSKVATTALVTAIEIMENNFHLQIDDNVSLPLLAPVNALDAAGIEQEMESGIARGFATFKVKVGKDVAADLLRVEMIRKAVAGRATLRLDANRAFSRDDAVAFAARLDPEGIELFEQPCDADDWAANTAVAEASPVPLMLDEPICTLADIRRAGEIPNVGFCKLKLKRFGGVDRLVTGLRAVRENGMEPVLGDGLGSELHNWLEACAARREITNAGEFNGFLKPKERLFRNPMPFEAGEIRLPPGYRPELDEQKIERATREQAVFQA</sequence>
<dbReference type="GO" id="GO:0046872">
    <property type="term" value="F:metal ion binding"/>
    <property type="evidence" value="ECO:0007669"/>
    <property type="project" value="UniProtKB-KW"/>
</dbReference>
<dbReference type="AlphaFoldDB" id="A0A0P0Z0G5"/>
<dbReference type="InterPro" id="IPR013342">
    <property type="entry name" value="Mandelate_racemase_C"/>
</dbReference>
<keyword evidence="1" id="KW-0479">Metal-binding</keyword>
<dbReference type="Pfam" id="PF13378">
    <property type="entry name" value="MR_MLE_C"/>
    <property type="match status" value="1"/>
</dbReference>
<evidence type="ECO:0000259" key="2">
    <source>
        <dbReference type="SMART" id="SM00922"/>
    </source>
</evidence>
<dbReference type="InterPro" id="IPR036849">
    <property type="entry name" value="Enolase-like_C_sf"/>
</dbReference>
<dbReference type="SUPFAM" id="SSF54826">
    <property type="entry name" value="Enolase N-terminal domain-like"/>
    <property type="match status" value="1"/>
</dbReference>
<dbReference type="PANTHER" id="PTHR48073:SF2">
    <property type="entry name" value="O-SUCCINYLBENZOATE SYNTHASE"/>
    <property type="match status" value="1"/>
</dbReference>
<name>A0A0P0Z0G5_9HYPH</name>
<dbReference type="SFLD" id="SFLDS00001">
    <property type="entry name" value="Enolase"/>
    <property type="match status" value="1"/>
</dbReference>
<protein>
    <submittedName>
        <fullName evidence="3">Mandelate racemase/muconate lactonizing protein</fullName>
    </submittedName>
</protein>
<dbReference type="SUPFAM" id="SSF51604">
    <property type="entry name" value="Enolase C-terminal domain-like"/>
    <property type="match status" value="1"/>
</dbReference>
<dbReference type="RefSeq" id="WP_083507928.1">
    <property type="nucleotide sequence ID" value="NZ_BBWR01000012.1"/>
</dbReference>
<feature type="domain" description="Mandelate racemase/muconate lactonizing enzyme C-terminal" evidence="2">
    <location>
        <begin position="131"/>
        <end position="227"/>
    </location>
</feature>
<reference evidence="3" key="1">
    <citation type="journal article" date="2015" name="Proc. Natl. Acad. Sci. U.S.A.">
        <title>Bacterial clade with the ribosomal RNA operon on a small plasmid rather than the chromosome.</title>
        <authorList>
            <person name="Anda M."/>
            <person name="Ohtsubo Y."/>
            <person name="Okubo T."/>
            <person name="Sugawara M."/>
            <person name="Nagata Y."/>
            <person name="Tsuda M."/>
            <person name="Minamisawa K."/>
            <person name="Mitsui H."/>
        </authorList>
    </citation>
    <scope>NUCLEOTIDE SEQUENCE</scope>
    <source>
        <strain evidence="3">JCM 14755</strain>
    </source>
</reference>
<dbReference type="InterPro" id="IPR029065">
    <property type="entry name" value="Enolase_C-like"/>
</dbReference>
<evidence type="ECO:0000256" key="1">
    <source>
        <dbReference type="ARBA" id="ARBA00022723"/>
    </source>
</evidence>
<dbReference type="SMART" id="SM00922">
    <property type="entry name" value="MR_MLE"/>
    <property type="match status" value="1"/>
</dbReference>
<dbReference type="Gene3D" id="3.30.390.10">
    <property type="entry name" value="Enolase-like, N-terminal domain"/>
    <property type="match status" value="1"/>
</dbReference>
<dbReference type="EMBL" id="LC066375">
    <property type="protein sequence ID" value="BAT27380.1"/>
    <property type="molecule type" value="Genomic_DNA"/>
</dbReference>
<evidence type="ECO:0000313" key="3">
    <source>
        <dbReference type="EMBL" id="BAT27380.1"/>
    </source>
</evidence>
<dbReference type="Gene3D" id="3.20.20.120">
    <property type="entry name" value="Enolase-like C-terminal domain"/>
    <property type="match status" value="1"/>
</dbReference>
<dbReference type="PANTHER" id="PTHR48073">
    <property type="entry name" value="O-SUCCINYLBENZOATE SYNTHASE-RELATED"/>
    <property type="match status" value="1"/>
</dbReference>
<dbReference type="InterPro" id="IPR029017">
    <property type="entry name" value="Enolase-like_N"/>
</dbReference>
<proteinExistence type="predicted"/>
<dbReference type="GO" id="GO:0003824">
    <property type="term" value="F:catalytic activity"/>
    <property type="evidence" value="ECO:0007669"/>
    <property type="project" value="UniProtKB-ARBA"/>
</dbReference>